<evidence type="ECO:0000313" key="2">
    <source>
        <dbReference type="Proteomes" id="UP000198718"/>
    </source>
</evidence>
<accession>A0A1G9GLV5</accession>
<organism evidence="1 2">
    <name type="scientific">Natronincola ferrireducens</name>
    <dbReference type="NCBI Taxonomy" id="393762"/>
    <lineage>
        <taxon>Bacteria</taxon>
        <taxon>Bacillati</taxon>
        <taxon>Bacillota</taxon>
        <taxon>Clostridia</taxon>
        <taxon>Peptostreptococcales</taxon>
        <taxon>Natronincolaceae</taxon>
        <taxon>Natronincola</taxon>
    </lineage>
</organism>
<sequence>MVDYLEVPYENLGIEINTNTNHGTIVNNTISLELIKLNNRKKAFYLIKKHYSQRETKDTLLSKDLRINNKNYKVNNMLS</sequence>
<dbReference type="AlphaFoldDB" id="A0A1G9GLV5"/>
<keyword evidence="2" id="KW-1185">Reference proteome</keyword>
<reference evidence="1 2" key="1">
    <citation type="submission" date="2016-10" db="EMBL/GenBank/DDBJ databases">
        <authorList>
            <person name="de Groot N.N."/>
        </authorList>
    </citation>
    <scope>NUCLEOTIDE SEQUENCE [LARGE SCALE GENOMIC DNA]</scope>
    <source>
        <strain evidence="1 2">DSM 18346</strain>
    </source>
</reference>
<name>A0A1G9GLV5_9FIRM</name>
<protein>
    <submittedName>
        <fullName evidence="1">Uncharacterized protein</fullName>
    </submittedName>
</protein>
<dbReference type="Proteomes" id="UP000198718">
    <property type="component" value="Unassembled WGS sequence"/>
</dbReference>
<gene>
    <name evidence="1" type="ORF">SAMN05660472_02467</name>
</gene>
<proteinExistence type="predicted"/>
<dbReference type="EMBL" id="FNFP01000006">
    <property type="protein sequence ID" value="SDL01660.1"/>
    <property type="molecule type" value="Genomic_DNA"/>
</dbReference>
<evidence type="ECO:0000313" key="1">
    <source>
        <dbReference type="EMBL" id="SDL01660.1"/>
    </source>
</evidence>